<proteinExistence type="predicted"/>
<keyword evidence="2" id="KW-1185">Reference proteome</keyword>
<dbReference type="Proteomes" id="UP000017559">
    <property type="component" value="Unassembled WGS sequence"/>
</dbReference>
<dbReference type="HOGENOM" id="CLU_3093010_0_0_1"/>
<evidence type="ECO:0000313" key="2">
    <source>
        <dbReference type="Proteomes" id="UP000017559"/>
    </source>
</evidence>
<dbReference type="EMBL" id="AWSO01001963">
    <property type="protein sequence ID" value="ESK82345.1"/>
    <property type="molecule type" value="Genomic_DNA"/>
</dbReference>
<comment type="caution">
    <text evidence="1">The sequence shown here is derived from an EMBL/GenBank/DDBJ whole genome shotgun (WGS) entry which is preliminary data.</text>
</comment>
<reference evidence="1 2" key="1">
    <citation type="journal article" date="2014" name="BMC Genomics">
        <title>Genome and secretome analysis of the hemibiotrophic fungal pathogen, Moniliophthora roreri, which causes frosty pod rot disease of cacao: mechanisms of the biotrophic and necrotrophic phases.</title>
        <authorList>
            <person name="Meinhardt L.W."/>
            <person name="Costa G.G.L."/>
            <person name="Thomazella D.P.T."/>
            <person name="Teixeira P.J.P.L."/>
            <person name="Carazzolle M.F."/>
            <person name="Schuster S.C."/>
            <person name="Carlson J.E."/>
            <person name="Guiltinan M.J."/>
            <person name="Mieczkowski P."/>
            <person name="Farmer A."/>
            <person name="Ramaraj T."/>
            <person name="Crozier J."/>
            <person name="Davis R.E."/>
            <person name="Shao J."/>
            <person name="Melnick R.L."/>
            <person name="Pereira G.A.G."/>
            <person name="Bailey B.A."/>
        </authorList>
    </citation>
    <scope>NUCLEOTIDE SEQUENCE [LARGE SCALE GENOMIC DNA]</scope>
    <source>
        <strain evidence="1 2">MCA 2997</strain>
    </source>
</reference>
<protein>
    <submittedName>
        <fullName evidence="1">Uncharacterized protein</fullName>
    </submittedName>
</protein>
<dbReference type="AlphaFoldDB" id="V2WQ41"/>
<name>V2WQ41_MONRO</name>
<accession>V2WQ41</accession>
<sequence length="52" mass="5970">DSSHTAFPRIKGASSSYERFCWPEVEKKLDVLDTAQPQKRLPTLIHPESRIC</sequence>
<dbReference type="KEGG" id="mrr:Moror_2211"/>
<evidence type="ECO:0000313" key="1">
    <source>
        <dbReference type="EMBL" id="ESK82345.1"/>
    </source>
</evidence>
<feature type="non-terminal residue" evidence="1">
    <location>
        <position position="1"/>
    </location>
</feature>
<gene>
    <name evidence="1" type="ORF">Moror_2211</name>
</gene>
<organism evidence="1 2">
    <name type="scientific">Moniliophthora roreri (strain MCA 2997)</name>
    <name type="common">Cocoa frosty pod rot fungus</name>
    <name type="synonym">Crinipellis roreri</name>
    <dbReference type="NCBI Taxonomy" id="1381753"/>
    <lineage>
        <taxon>Eukaryota</taxon>
        <taxon>Fungi</taxon>
        <taxon>Dikarya</taxon>
        <taxon>Basidiomycota</taxon>
        <taxon>Agaricomycotina</taxon>
        <taxon>Agaricomycetes</taxon>
        <taxon>Agaricomycetidae</taxon>
        <taxon>Agaricales</taxon>
        <taxon>Marasmiineae</taxon>
        <taxon>Marasmiaceae</taxon>
        <taxon>Moniliophthora</taxon>
    </lineage>
</organism>